<dbReference type="PANTHER" id="PTHR32154:SF20">
    <property type="entry name" value="2-OXOGLUTARATE OXIDOREDUCTASE SUBUNIT KORA"/>
    <property type="match status" value="1"/>
</dbReference>
<feature type="domain" description="Pyruvate:ferredoxin oxidoreductase core" evidence="4">
    <location>
        <begin position="466"/>
        <end position="525"/>
    </location>
</feature>
<feature type="domain" description="Pyruvate flavodoxin/ferredoxin oxidoreductase pyrimidine binding" evidence="3">
    <location>
        <begin position="203"/>
        <end position="441"/>
    </location>
</feature>
<evidence type="ECO:0000259" key="4">
    <source>
        <dbReference type="Pfam" id="PF17147"/>
    </source>
</evidence>
<dbReference type="FunFam" id="3.40.50.970:FF:000022">
    <property type="entry name" value="2-oxoglutarate ferredoxin oxidoreductase alpha subunit"/>
    <property type="match status" value="1"/>
</dbReference>
<dbReference type="Pfam" id="PF17147">
    <property type="entry name" value="PFOR_II"/>
    <property type="match status" value="1"/>
</dbReference>
<protein>
    <submittedName>
        <fullName evidence="5">PorA2</fullName>
        <ecNumber evidence="5">1.2.7.3</ecNumber>
    </submittedName>
</protein>
<evidence type="ECO:0000313" key="5">
    <source>
        <dbReference type="EMBL" id="ACN17166.1"/>
    </source>
</evidence>
<keyword evidence="1 5" id="KW-0560">Oxidoreductase</keyword>
<dbReference type="InterPro" id="IPR009014">
    <property type="entry name" value="Transketo_C/PFOR_II"/>
</dbReference>
<dbReference type="GO" id="GO:0047553">
    <property type="term" value="F:2-oxoglutarate synthase activity"/>
    <property type="evidence" value="ECO:0007669"/>
    <property type="project" value="UniProtKB-EC"/>
</dbReference>
<feature type="domain" description="Pyruvate/ketoisovalerate oxidoreductase catalytic" evidence="2">
    <location>
        <begin position="13"/>
        <end position="171"/>
    </location>
</feature>
<dbReference type="EC" id="1.2.7.3" evidence="5"/>
<dbReference type="InterPro" id="IPR002869">
    <property type="entry name" value="Pyrv_flavodox_OxRed_cen"/>
</dbReference>
<name>C0QCE9_DESAH</name>
<dbReference type="Gene3D" id="3.40.50.920">
    <property type="match status" value="1"/>
</dbReference>
<dbReference type="EMBL" id="CP001087">
    <property type="protein sequence ID" value="ACN17166.1"/>
    <property type="molecule type" value="Genomic_DNA"/>
</dbReference>
<dbReference type="Gene3D" id="3.40.920.10">
    <property type="entry name" value="Pyruvate-ferredoxin oxidoreductase, PFOR, domain III"/>
    <property type="match status" value="1"/>
</dbReference>
<dbReference type="NCBIfam" id="TIGR03710">
    <property type="entry name" value="OAFO_sf"/>
    <property type="match status" value="1"/>
</dbReference>
<dbReference type="Gene3D" id="3.40.50.970">
    <property type="match status" value="1"/>
</dbReference>
<dbReference type="PANTHER" id="PTHR32154">
    <property type="entry name" value="PYRUVATE-FLAVODOXIN OXIDOREDUCTASE-RELATED"/>
    <property type="match status" value="1"/>
</dbReference>
<dbReference type="STRING" id="177437.HRM2_41090"/>
<dbReference type="AlphaFoldDB" id="C0QCE9"/>
<reference evidence="5 6" key="1">
    <citation type="journal article" date="2009" name="Environ. Microbiol.">
        <title>Genome sequence of Desulfobacterium autotrophicum HRM2, a marine sulfate reducer oxidizing organic carbon completely to carbon dioxide.</title>
        <authorList>
            <person name="Strittmatter A.W."/>
            <person name="Liesegang H."/>
            <person name="Rabus R."/>
            <person name="Decker I."/>
            <person name="Amann J."/>
            <person name="Andres S."/>
            <person name="Henne A."/>
            <person name="Fricke W.F."/>
            <person name="Martinez-Arias R."/>
            <person name="Bartels D."/>
            <person name="Goesmann A."/>
            <person name="Krause L."/>
            <person name="Puehler A."/>
            <person name="Klenk H.P."/>
            <person name="Richter M."/>
            <person name="Schuler M."/>
            <person name="Gloeckner F.O."/>
            <person name="Meyerdierks A."/>
            <person name="Gottschalk G."/>
            <person name="Amann R."/>
        </authorList>
    </citation>
    <scope>NUCLEOTIDE SEQUENCE [LARGE SCALE GENOMIC DNA]</scope>
    <source>
        <strain evidence="6">ATCC 43914 / DSM 3382 / HRM2</strain>
    </source>
</reference>
<gene>
    <name evidence="5" type="primary">porA2</name>
    <name evidence="5" type="ordered locus">HRM2_41090</name>
</gene>
<evidence type="ECO:0000313" key="6">
    <source>
        <dbReference type="Proteomes" id="UP000000442"/>
    </source>
</evidence>
<dbReference type="eggNOG" id="COG0674">
    <property type="taxonomic scope" value="Bacteria"/>
</dbReference>
<evidence type="ECO:0000256" key="1">
    <source>
        <dbReference type="ARBA" id="ARBA00023002"/>
    </source>
</evidence>
<evidence type="ECO:0000259" key="2">
    <source>
        <dbReference type="Pfam" id="PF01558"/>
    </source>
</evidence>
<accession>C0QCE9</accession>
<dbReference type="InterPro" id="IPR002880">
    <property type="entry name" value="Pyrv_Fd/Flavodoxin_OxRdtase_N"/>
</dbReference>
<evidence type="ECO:0000259" key="3">
    <source>
        <dbReference type="Pfam" id="PF01855"/>
    </source>
</evidence>
<dbReference type="HOGENOM" id="CLU_017038_1_0_7"/>
<dbReference type="Pfam" id="PF01855">
    <property type="entry name" value="POR_N"/>
    <property type="match status" value="1"/>
</dbReference>
<dbReference type="SUPFAM" id="SSF53323">
    <property type="entry name" value="Pyruvate-ferredoxin oxidoreductase, PFOR, domain III"/>
    <property type="match status" value="1"/>
</dbReference>
<proteinExistence type="predicted"/>
<dbReference type="OrthoDB" id="9794954at2"/>
<dbReference type="SUPFAM" id="SSF52922">
    <property type="entry name" value="TK C-terminal domain-like"/>
    <property type="match status" value="1"/>
</dbReference>
<dbReference type="eggNOG" id="COG1014">
    <property type="taxonomic scope" value="Bacteria"/>
</dbReference>
<dbReference type="Proteomes" id="UP000000442">
    <property type="component" value="Chromosome"/>
</dbReference>
<dbReference type="InterPro" id="IPR029061">
    <property type="entry name" value="THDP-binding"/>
</dbReference>
<dbReference type="CDD" id="cd07034">
    <property type="entry name" value="TPP_PYR_PFOR_IOR-alpha_like"/>
    <property type="match status" value="1"/>
</dbReference>
<dbReference type="InterPro" id="IPR033412">
    <property type="entry name" value="PFOR_II"/>
</dbReference>
<dbReference type="InterPro" id="IPR019752">
    <property type="entry name" value="Pyrv/ketoisovalerate_OxRed_cat"/>
</dbReference>
<dbReference type="KEGG" id="dat:HRM2_41090"/>
<organism evidence="5 6">
    <name type="scientific">Desulforapulum autotrophicum (strain ATCC 43914 / DSM 3382 / VKM B-1955 / HRM2)</name>
    <name type="common">Desulfobacterium autotrophicum</name>
    <dbReference type="NCBI Taxonomy" id="177437"/>
    <lineage>
        <taxon>Bacteria</taxon>
        <taxon>Pseudomonadati</taxon>
        <taxon>Thermodesulfobacteriota</taxon>
        <taxon>Desulfobacteria</taxon>
        <taxon>Desulfobacterales</taxon>
        <taxon>Desulfobacteraceae</taxon>
        <taxon>Desulforapulum</taxon>
    </lineage>
</organism>
<dbReference type="GO" id="GO:0006979">
    <property type="term" value="P:response to oxidative stress"/>
    <property type="evidence" value="ECO:0007669"/>
    <property type="project" value="TreeGrafter"/>
</dbReference>
<dbReference type="SUPFAM" id="SSF52518">
    <property type="entry name" value="Thiamin diphosphate-binding fold (THDP-binding)"/>
    <property type="match status" value="1"/>
</dbReference>
<keyword evidence="6" id="KW-1185">Reference proteome</keyword>
<dbReference type="InterPro" id="IPR050722">
    <property type="entry name" value="Pyruvate:ferred/Flavod_OxRd"/>
</dbReference>
<dbReference type="Pfam" id="PF01558">
    <property type="entry name" value="POR"/>
    <property type="match status" value="1"/>
</dbReference>
<dbReference type="RefSeq" id="WP_015905899.1">
    <property type="nucleotide sequence ID" value="NC_012108.1"/>
</dbReference>
<dbReference type="InterPro" id="IPR022367">
    <property type="entry name" value="2-oxoacid/accept_OxRdtase_asu"/>
</dbReference>
<sequence>MTTDLTLKIGGEAGQGIQTIGTLLAEVCHRAGLFTFSVDDFESRIRGGHNFNLLRVSDVPIAAPGNAIDILVAIDDKTLALNQKNLTPTAISILNSTKRERSSASTLHLPLEELAKQAGNAITANTVAAGAALSIMGAPFDLLKTVLENRFKAKGDKIVTLNLTAAQKGYDETRKIRTAKKLDWHGQPNNRILMTGAKAAALGAIASDCRFYSFYPMSPATGVITNVVPYAKTLPLVIEQAEDEIAAVGMAIGASFAGVRALTSTSGGGFCLMTESLGLAAISETPLVIINAQRPGPATGLATRTAQADLLFSIQASQDDFPRFVLAPSSPMATFRLTKKAFTLAERYQVPVIILLDQFLTTTRVSQEAFPDMDPELETFIVKDEDMANPEAYKRYQFTDSGISPRALPCMGKALVRGLGNEHDETGHITEDPELRVKMMDKRNAKINAMQAEMEMPRASHLESNTLFVAWGSPGGVVEEAAERLRKEGIDLGWVIFEEIWPMDPDRIRKILDNKRLIMVEQNATAQLGRLIAQETGIKPTLSILKYDGRPFFPDYIIDRAKEIIA</sequence>